<feature type="transmembrane region" description="Helical" evidence="1">
    <location>
        <begin position="9"/>
        <end position="27"/>
    </location>
</feature>
<evidence type="ECO:0000256" key="1">
    <source>
        <dbReference type="SAM" id="Phobius"/>
    </source>
</evidence>
<reference evidence="2 3" key="1">
    <citation type="submission" date="2021-06" db="EMBL/GenBank/DDBJ databases">
        <title>Genome-based taxonomic framework of Microbacterium strains isolated from marine environment, the description of four new species and reclassification of four preexisting species.</title>
        <authorList>
            <person name="Lee S.D."/>
            <person name="Kim S.-M."/>
            <person name="Byeon Y.-S."/>
            <person name="Yang H.L."/>
            <person name="Kim I.S."/>
        </authorList>
    </citation>
    <scope>NUCLEOTIDE SEQUENCE [LARGE SCALE GENOMIC DNA]</scope>
    <source>
        <strain evidence="2 3">KACC 14465</strain>
    </source>
</reference>
<accession>A0ABY7XJ96</accession>
<feature type="transmembrane region" description="Helical" evidence="1">
    <location>
        <begin position="33"/>
        <end position="53"/>
    </location>
</feature>
<keyword evidence="1" id="KW-0812">Transmembrane</keyword>
<organism evidence="2 3">
    <name type="scientific">Microbacterium luteolum</name>
    <name type="common">Aureobacterium luteolum</name>
    <dbReference type="NCBI Taxonomy" id="69367"/>
    <lineage>
        <taxon>Bacteria</taxon>
        <taxon>Bacillati</taxon>
        <taxon>Actinomycetota</taxon>
        <taxon>Actinomycetes</taxon>
        <taxon>Micrococcales</taxon>
        <taxon>Microbacteriaceae</taxon>
        <taxon>Microbacterium</taxon>
    </lineage>
</organism>
<evidence type="ECO:0000313" key="3">
    <source>
        <dbReference type="Proteomes" id="UP001215097"/>
    </source>
</evidence>
<proteinExistence type="predicted"/>
<dbReference type="Proteomes" id="UP001215097">
    <property type="component" value="Chromosome"/>
</dbReference>
<protein>
    <submittedName>
        <fullName evidence="2">Uncharacterized protein</fullName>
    </submittedName>
</protein>
<keyword evidence="1" id="KW-0472">Membrane</keyword>
<evidence type="ECO:0000313" key="2">
    <source>
        <dbReference type="EMBL" id="WDM42164.1"/>
    </source>
</evidence>
<dbReference type="RefSeq" id="WP_282216031.1">
    <property type="nucleotide sequence ID" value="NZ_BAAAUN010000001.1"/>
</dbReference>
<dbReference type="EMBL" id="CP078075">
    <property type="protein sequence ID" value="WDM42164.1"/>
    <property type="molecule type" value="Genomic_DNA"/>
</dbReference>
<name>A0ABY7XJ96_MICLT</name>
<keyword evidence="1" id="KW-1133">Transmembrane helix</keyword>
<sequence>MPQTLTQRLTLVLPLVGVALLLASMILPEQFAFVAWGLAMVAFVTALACAIIAQRESASEHRRVRSR</sequence>
<gene>
    <name evidence="2" type="ORF">KV395_02270</name>
</gene>
<keyword evidence="3" id="KW-1185">Reference proteome</keyword>